<dbReference type="PANTHER" id="PTHR42973:SF39">
    <property type="entry name" value="FAD-BINDING PCMH-TYPE DOMAIN-CONTAINING PROTEIN"/>
    <property type="match status" value="1"/>
</dbReference>
<evidence type="ECO:0000259" key="6">
    <source>
        <dbReference type="PROSITE" id="PS51387"/>
    </source>
</evidence>
<evidence type="ECO:0000256" key="3">
    <source>
        <dbReference type="ARBA" id="ARBA00022630"/>
    </source>
</evidence>
<dbReference type="PANTHER" id="PTHR42973">
    <property type="entry name" value="BINDING OXIDOREDUCTASE, PUTATIVE (AFU_ORTHOLOGUE AFUA_1G17690)-RELATED"/>
    <property type="match status" value="1"/>
</dbReference>
<evidence type="ECO:0000256" key="4">
    <source>
        <dbReference type="ARBA" id="ARBA00022827"/>
    </source>
</evidence>
<keyword evidence="5" id="KW-0560">Oxidoreductase</keyword>
<protein>
    <recommendedName>
        <fullName evidence="6">FAD-binding PCMH-type domain-containing protein</fullName>
    </recommendedName>
</protein>
<dbReference type="Gene3D" id="3.30.465.10">
    <property type="match status" value="1"/>
</dbReference>
<dbReference type="KEGG" id="trg:TRUGW13939_10757"/>
<dbReference type="InterPro" id="IPR006094">
    <property type="entry name" value="Oxid_FAD_bind_N"/>
</dbReference>
<keyword evidence="8" id="KW-1185">Reference proteome</keyword>
<dbReference type="PROSITE" id="PS51387">
    <property type="entry name" value="FAD_PCMH"/>
    <property type="match status" value="1"/>
</dbReference>
<dbReference type="Gene3D" id="3.40.462.20">
    <property type="match status" value="1"/>
</dbReference>
<feature type="domain" description="FAD-binding PCMH-type" evidence="6">
    <location>
        <begin position="62"/>
        <end position="237"/>
    </location>
</feature>
<dbReference type="EMBL" id="CP055903">
    <property type="protein sequence ID" value="QKX63586.1"/>
    <property type="molecule type" value="Genomic_DNA"/>
</dbReference>
<evidence type="ECO:0000256" key="1">
    <source>
        <dbReference type="ARBA" id="ARBA00001974"/>
    </source>
</evidence>
<keyword evidence="3" id="KW-0285">Flavoprotein</keyword>
<dbReference type="InterPro" id="IPR036318">
    <property type="entry name" value="FAD-bd_PCMH-like_sf"/>
</dbReference>
<dbReference type="InterPro" id="IPR006093">
    <property type="entry name" value="Oxy_OxRdtase_FAD_BS"/>
</dbReference>
<sequence length="518" mass="56009">MALAVVILAGRKKLTVEAASSNNADDARPVSVSACLNKTGASLVYPRESIYANFSVSQNTNYHTHPEIIVIPSSTEEVAATVRCVAAEKGRTKISIRGGGHSYAAYSLSGQVVIDSSQMRSITFDDDRKQVTVKFGQSLGQLALAMGKGKYALPHGTCPTVGISGHSLGGGWGFTSRKWGWLVDRIVSVEFVDINGNIKILNPSSTGDDAELWWAVRGAGANNFGVVTSFTYLMETAPSEIINYGLNFATYTDCVRVLLALQEIGSIPADDPDGLPVEFGGELILNGDYANTESACMLTGQYLGNKSDYTTTINRLLEMLRERGVAALESGSYAREFSDWITALTDLMGPLDTSVATSQPYYAQSLLDDGDPDHTLETIEAVADALMASVDINGTHTHISFDLNGPGSATNRRPVSDGMSFEHWQSLFLVQIYSNGFPGFDNPNSRTSAVNRITNIADTIKQSKSKKSNWHAYQNYVDPYLQNFGMAYYGSALDRLKAVKRSADPDTIFDHPQGLGHA</sequence>
<gene>
    <name evidence="7" type="ORF">TRUGW13939_10757</name>
</gene>
<organism evidence="7 8">
    <name type="scientific">Talaromyces rugulosus</name>
    <name type="common">Penicillium rugulosum</name>
    <dbReference type="NCBI Taxonomy" id="121627"/>
    <lineage>
        <taxon>Eukaryota</taxon>
        <taxon>Fungi</taxon>
        <taxon>Dikarya</taxon>
        <taxon>Ascomycota</taxon>
        <taxon>Pezizomycotina</taxon>
        <taxon>Eurotiomycetes</taxon>
        <taxon>Eurotiomycetidae</taxon>
        <taxon>Eurotiales</taxon>
        <taxon>Trichocomaceae</taxon>
        <taxon>Talaromyces</taxon>
        <taxon>Talaromyces sect. Islandici</taxon>
    </lineage>
</organism>
<comment type="cofactor">
    <cofactor evidence="1">
        <name>FAD</name>
        <dbReference type="ChEBI" id="CHEBI:57692"/>
    </cofactor>
</comment>
<dbReference type="GeneID" id="55998236"/>
<dbReference type="InterPro" id="IPR050416">
    <property type="entry name" value="FAD-linked_Oxidoreductase"/>
</dbReference>
<dbReference type="AlphaFoldDB" id="A0A7H8RB93"/>
<evidence type="ECO:0000313" key="7">
    <source>
        <dbReference type="EMBL" id="QKX63586.1"/>
    </source>
</evidence>
<dbReference type="PROSITE" id="PS00862">
    <property type="entry name" value="OX2_COVAL_FAD"/>
    <property type="match status" value="1"/>
</dbReference>
<dbReference type="Pfam" id="PF01565">
    <property type="entry name" value="FAD_binding_4"/>
    <property type="match status" value="1"/>
</dbReference>
<evidence type="ECO:0000313" key="8">
    <source>
        <dbReference type="Proteomes" id="UP000509510"/>
    </source>
</evidence>
<accession>A0A7H8RB93</accession>
<dbReference type="GO" id="GO:0016491">
    <property type="term" value="F:oxidoreductase activity"/>
    <property type="evidence" value="ECO:0007669"/>
    <property type="project" value="UniProtKB-KW"/>
</dbReference>
<dbReference type="GO" id="GO:0071949">
    <property type="term" value="F:FAD binding"/>
    <property type="evidence" value="ECO:0007669"/>
    <property type="project" value="InterPro"/>
</dbReference>
<dbReference type="Proteomes" id="UP000509510">
    <property type="component" value="Chromosome VI"/>
</dbReference>
<keyword evidence="4" id="KW-0274">FAD</keyword>
<reference evidence="8" key="1">
    <citation type="submission" date="2020-06" db="EMBL/GenBank/DDBJ databases">
        <title>A chromosome-scale genome assembly of Talaromyces rugulosus W13939.</title>
        <authorList>
            <person name="Wang B."/>
            <person name="Guo L."/>
            <person name="Ye K."/>
            <person name="Wang L."/>
        </authorList>
    </citation>
    <scope>NUCLEOTIDE SEQUENCE [LARGE SCALE GENOMIC DNA]</scope>
    <source>
        <strain evidence="8">W13939</strain>
    </source>
</reference>
<dbReference type="InterPro" id="IPR016166">
    <property type="entry name" value="FAD-bd_PCMH"/>
</dbReference>
<dbReference type="InterPro" id="IPR016169">
    <property type="entry name" value="FAD-bd_PCMH_sub2"/>
</dbReference>
<dbReference type="SUPFAM" id="SSF56176">
    <property type="entry name" value="FAD-binding/transporter-associated domain-like"/>
    <property type="match status" value="1"/>
</dbReference>
<dbReference type="InterPro" id="IPR012951">
    <property type="entry name" value="BBE"/>
</dbReference>
<evidence type="ECO:0000256" key="5">
    <source>
        <dbReference type="ARBA" id="ARBA00023002"/>
    </source>
</evidence>
<dbReference type="OrthoDB" id="407275at2759"/>
<dbReference type="Pfam" id="PF08031">
    <property type="entry name" value="BBE"/>
    <property type="match status" value="1"/>
</dbReference>
<proteinExistence type="inferred from homology"/>
<dbReference type="RefSeq" id="XP_035349760.1">
    <property type="nucleotide sequence ID" value="XM_035493867.1"/>
</dbReference>
<comment type="similarity">
    <text evidence="2">Belongs to the oxygen-dependent FAD-linked oxidoreductase family.</text>
</comment>
<name>A0A7H8RB93_TALRU</name>
<evidence type="ECO:0000256" key="2">
    <source>
        <dbReference type="ARBA" id="ARBA00005466"/>
    </source>
</evidence>